<accession>A0A5J4RLU4</accession>
<keyword evidence="5" id="KW-0472">Membrane</keyword>
<comment type="subcellular location">
    <subcellularLocation>
        <location evidence="1">Cell outer membrane</location>
    </subcellularLocation>
</comment>
<evidence type="ECO:0000256" key="1">
    <source>
        <dbReference type="ARBA" id="ARBA00004442"/>
    </source>
</evidence>
<dbReference type="EMBL" id="SNRY01000986">
    <property type="protein sequence ID" value="KAA6334544.1"/>
    <property type="molecule type" value="Genomic_DNA"/>
</dbReference>
<evidence type="ECO:0000256" key="5">
    <source>
        <dbReference type="ARBA" id="ARBA00023136"/>
    </source>
</evidence>
<reference evidence="7" key="1">
    <citation type="submission" date="2019-03" db="EMBL/GenBank/DDBJ databases">
        <title>Single cell metagenomics reveals metabolic interactions within the superorganism composed of flagellate Streblomastix strix and complex community of Bacteroidetes bacteria on its surface.</title>
        <authorList>
            <person name="Treitli S.C."/>
            <person name="Kolisko M."/>
            <person name="Husnik F."/>
            <person name="Keeling P."/>
            <person name="Hampl V."/>
        </authorList>
    </citation>
    <scope>NUCLEOTIDE SEQUENCE</scope>
    <source>
        <strain evidence="7">STM</strain>
    </source>
</reference>
<dbReference type="GO" id="GO:0015562">
    <property type="term" value="F:efflux transmembrane transporter activity"/>
    <property type="evidence" value="ECO:0007669"/>
    <property type="project" value="InterPro"/>
</dbReference>
<evidence type="ECO:0008006" key="8">
    <source>
        <dbReference type="Google" id="ProtNLM"/>
    </source>
</evidence>
<evidence type="ECO:0000313" key="7">
    <source>
        <dbReference type="EMBL" id="KAA6334544.1"/>
    </source>
</evidence>
<dbReference type="InterPro" id="IPR051906">
    <property type="entry name" value="TolC-like"/>
</dbReference>
<evidence type="ECO:0000256" key="4">
    <source>
        <dbReference type="ARBA" id="ARBA00022692"/>
    </source>
</evidence>
<dbReference type="PANTHER" id="PTHR30026">
    <property type="entry name" value="OUTER MEMBRANE PROTEIN TOLC"/>
    <property type="match status" value="1"/>
</dbReference>
<keyword evidence="4" id="KW-0812">Transmembrane</keyword>
<dbReference type="AlphaFoldDB" id="A0A5J4RLU4"/>
<dbReference type="SUPFAM" id="SSF56954">
    <property type="entry name" value="Outer membrane efflux proteins (OEP)"/>
    <property type="match status" value="1"/>
</dbReference>
<evidence type="ECO:0000256" key="6">
    <source>
        <dbReference type="ARBA" id="ARBA00023237"/>
    </source>
</evidence>
<dbReference type="Gene3D" id="1.20.1600.10">
    <property type="entry name" value="Outer membrane efflux proteins (OEP)"/>
    <property type="match status" value="1"/>
</dbReference>
<name>A0A5J4RLU4_9ZZZZ</name>
<dbReference type="PANTHER" id="PTHR30026:SF20">
    <property type="entry name" value="OUTER MEMBRANE PROTEIN TOLC"/>
    <property type="match status" value="1"/>
</dbReference>
<comment type="caution">
    <text evidence="7">The sequence shown here is derived from an EMBL/GenBank/DDBJ whole genome shotgun (WGS) entry which is preliminary data.</text>
</comment>
<proteinExistence type="predicted"/>
<sequence length="393" mass="45495">MRTFIYMWIWIMSLNSILYAQNNIETLLTSIEQNNITLKALREKAEAQKLANKTDIFLTNPEIEFNYLWGSPNELDNRTDVNIKQKFDIPTITGMKNRIGNKQNRLIDLQYKADRINILLQARQHCIDLIYYNALKRQQNVRLRHAETIAGSYKKKLTQGDISLPEYNKVQLHFSLVQGELSRIDIERNRVLSELKQLNGGMELTSGDCQYEDTPLPIDFADWYASVEQKNPVLEYVRLEVKLSKNQISLNKAMLLPSFSAGYMSEKVAGEHFQGITLDISIPLWENKNRVKQAKAAAKAAAIRQEDSRQQFYHQLQNQYERTQGLKNIADTYKSSLTALDSMDLLTKSLDAGEISVLEYMVEVGWYYDMMKQALEAERDYRKARAELEAVEL</sequence>
<dbReference type="Pfam" id="PF02321">
    <property type="entry name" value="OEP"/>
    <property type="match status" value="1"/>
</dbReference>
<keyword evidence="3" id="KW-1134">Transmembrane beta strand</keyword>
<evidence type="ECO:0000256" key="3">
    <source>
        <dbReference type="ARBA" id="ARBA00022452"/>
    </source>
</evidence>
<organism evidence="7">
    <name type="scientific">termite gut metagenome</name>
    <dbReference type="NCBI Taxonomy" id="433724"/>
    <lineage>
        <taxon>unclassified sequences</taxon>
        <taxon>metagenomes</taxon>
        <taxon>organismal metagenomes</taxon>
    </lineage>
</organism>
<gene>
    <name evidence="7" type="ORF">EZS27_017146</name>
</gene>
<protein>
    <recommendedName>
        <fullName evidence="8">Cobalt-zinc-cadmium resistance protein CzcC</fullName>
    </recommendedName>
</protein>
<keyword evidence="2" id="KW-0813">Transport</keyword>
<dbReference type="GO" id="GO:0009279">
    <property type="term" value="C:cell outer membrane"/>
    <property type="evidence" value="ECO:0007669"/>
    <property type="project" value="UniProtKB-SubCell"/>
</dbReference>
<keyword evidence="6" id="KW-0998">Cell outer membrane</keyword>
<evidence type="ECO:0000256" key="2">
    <source>
        <dbReference type="ARBA" id="ARBA00022448"/>
    </source>
</evidence>
<dbReference type="GO" id="GO:0015288">
    <property type="term" value="F:porin activity"/>
    <property type="evidence" value="ECO:0007669"/>
    <property type="project" value="TreeGrafter"/>
</dbReference>
<dbReference type="InterPro" id="IPR003423">
    <property type="entry name" value="OMP_efflux"/>
</dbReference>
<dbReference type="GO" id="GO:1990281">
    <property type="term" value="C:efflux pump complex"/>
    <property type="evidence" value="ECO:0007669"/>
    <property type="project" value="TreeGrafter"/>
</dbReference>